<dbReference type="Pfam" id="PF00583">
    <property type="entry name" value="Acetyltransf_1"/>
    <property type="match status" value="1"/>
</dbReference>
<feature type="domain" description="N-acetyltransferase" evidence="1">
    <location>
        <begin position="3"/>
        <end position="156"/>
    </location>
</feature>
<name>A0A6J6KAA2_9ZZZZ</name>
<evidence type="ECO:0000259" key="1">
    <source>
        <dbReference type="PROSITE" id="PS51186"/>
    </source>
</evidence>
<accession>A0A6J6KAA2</accession>
<dbReference type="Gene3D" id="3.40.630.30">
    <property type="match status" value="1"/>
</dbReference>
<organism evidence="2">
    <name type="scientific">freshwater metagenome</name>
    <dbReference type="NCBI Taxonomy" id="449393"/>
    <lineage>
        <taxon>unclassified sequences</taxon>
        <taxon>metagenomes</taxon>
        <taxon>ecological metagenomes</taxon>
    </lineage>
</organism>
<evidence type="ECO:0000313" key="2">
    <source>
        <dbReference type="EMBL" id="CAB4646707.1"/>
    </source>
</evidence>
<dbReference type="InterPro" id="IPR016181">
    <property type="entry name" value="Acyl_CoA_acyltransferase"/>
</dbReference>
<dbReference type="AlphaFoldDB" id="A0A6J6KAA2"/>
<dbReference type="SUPFAM" id="SSF55729">
    <property type="entry name" value="Acyl-CoA N-acyltransferases (Nat)"/>
    <property type="match status" value="1"/>
</dbReference>
<proteinExistence type="predicted"/>
<gene>
    <name evidence="2" type="ORF">UFOPK2234_00233</name>
</gene>
<reference evidence="2" key="1">
    <citation type="submission" date="2020-05" db="EMBL/GenBank/DDBJ databases">
        <authorList>
            <person name="Chiriac C."/>
            <person name="Salcher M."/>
            <person name="Ghai R."/>
            <person name="Kavagutti S V."/>
        </authorList>
    </citation>
    <scope>NUCLEOTIDE SEQUENCE</scope>
</reference>
<dbReference type="PROSITE" id="PS51186">
    <property type="entry name" value="GNAT"/>
    <property type="match status" value="1"/>
</dbReference>
<sequence length="164" mass="18728">MKVLIQPAAKSEAQRLRALRLAALKDAPYAYGAKYEVDKDKPISFWQESIEISNWFFASIDEEDIGLIGVEKAGADRISDCWIFGWWIAQPNRGQGVVKLMLDEIDKFCIKNNWLHQGLGVWPENQRAVAAYIKLGFVSGKELIPSRSIPDQMYLPMYRHLGQK</sequence>
<dbReference type="EMBL" id="CAEZWG010000026">
    <property type="protein sequence ID" value="CAB4646707.1"/>
    <property type="molecule type" value="Genomic_DNA"/>
</dbReference>
<dbReference type="GO" id="GO:0016747">
    <property type="term" value="F:acyltransferase activity, transferring groups other than amino-acyl groups"/>
    <property type="evidence" value="ECO:0007669"/>
    <property type="project" value="InterPro"/>
</dbReference>
<dbReference type="InterPro" id="IPR000182">
    <property type="entry name" value="GNAT_dom"/>
</dbReference>
<protein>
    <submittedName>
        <fullName evidence="2">Unannotated protein</fullName>
    </submittedName>
</protein>